<dbReference type="InterPro" id="IPR010258">
    <property type="entry name" value="Conjugal_tfr_TrbG/VirB9/CagX"/>
</dbReference>
<gene>
    <name evidence="4" type="ordered locus">Atc_1202</name>
</gene>
<evidence type="ECO:0000313" key="4">
    <source>
        <dbReference type="EMBL" id="AEK57851.1"/>
    </source>
</evidence>
<name>F9ZMU2_ACICS</name>
<organism evidence="4 5">
    <name type="scientific">Acidithiobacillus caldus (strain SM-1)</name>
    <dbReference type="NCBI Taxonomy" id="990288"/>
    <lineage>
        <taxon>Bacteria</taxon>
        <taxon>Pseudomonadati</taxon>
        <taxon>Pseudomonadota</taxon>
        <taxon>Acidithiobacillia</taxon>
        <taxon>Acidithiobacillales</taxon>
        <taxon>Acidithiobacillaceae</taxon>
        <taxon>Acidithiobacillus</taxon>
    </lineage>
</organism>
<dbReference type="AlphaFoldDB" id="F9ZMU2"/>
<dbReference type="CDD" id="cd06911">
    <property type="entry name" value="VirB9_CagX_TrbG"/>
    <property type="match status" value="1"/>
</dbReference>
<reference evidence="4 5" key="1">
    <citation type="journal article" date="2011" name="J. Genet. Genomics">
        <title>Unraveling the Acidithiobacillus caldus complete genome and its central metabolisms for carbon assimilation.</title>
        <authorList>
            <person name="You X.Y."/>
            <person name="Guo X."/>
            <person name="Zheng H.J."/>
            <person name="Zhang M.J."/>
            <person name="Liu L.J."/>
            <person name="Zhu Y.Q."/>
            <person name="Zhu B."/>
            <person name="Wang S.Y."/>
            <person name="Zhao G.P."/>
            <person name="Poetsch A."/>
            <person name="Jiang C.Y."/>
            <person name="Liu S.J."/>
        </authorList>
    </citation>
    <scope>NUCLEOTIDE SEQUENCE [LARGE SCALE GENOMIC DNA]</scope>
    <source>
        <strain evidence="4 5">SM-1</strain>
    </source>
</reference>
<protein>
    <submittedName>
        <fullName evidence="4">Conjugative transfer protein TrbG</fullName>
    </submittedName>
</protein>
<dbReference type="HOGENOM" id="CLU_064443_0_0_6"/>
<evidence type="ECO:0000256" key="3">
    <source>
        <dbReference type="SAM" id="MobiDB-lite"/>
    </source>
</evidence>
<keyword evidence="5" id="KW-1185">Reference proteome</keyword>
<dbReference type="EMBL" id="CP002573">
    <property type="protein sequence ID" value="AEK57851.1"/>
    <property type="molecule type" value="Genomic_DNA"/>
</dbReference>
<sequence length="307" mass="33470">MATVQQPDAQPTVGKPESSTEVWEQAIQAPPEGKISKLSKKSAEEALMRAYQAGRLRNLPPIAGTNGEILYAYGQSYPTLVTAPLHTSIIVLRRGMQDLKGVGLSPAYWQTNTLMVGNQPELAITPRFAGLHGNLIITGTSPSGKPMNYPIEVVSDKNRYTPMVGFYYPEDILIRWQASAKRQANFQKKVQAETVAVLPSIDPSDLDFRWKMHCAGGGWFSNSDCQSIMPERVFDDGKQTFIQFRPGQGSHGGIPSILAENAAGQNAIVNTTFRDGYYIVDGVPPKILLIAGKGSSGKVVKIVREGH</sequence>
<feature type="region of interest" description="Disordered" evidence="3">
    <location>
        <begin position="1"/>
        <end position="24"/>
    </location>
</feature>
<dbReference type="STRING" id="990288.Atc_1202"/>
<evidence type="ECO:0000256" key="2">
    <source>
        <dbReference type="ARBA" id="ARBA00022729"/>
    </source>
</evidence>
<dbReference type="Pfam" id="PF03524">
    <property type="entry name" value="CagX"/>
    <property type="match status" value="1"/>
</dbReference>
<evidence type="ECO:0000256" key="1">
    <source>
        <dbReference type="ARBA" id="ARBA00006135"/>
    </source>
</evidence>
<proteinExistence type="inferred from homology"/>
<dbReference type="Proteomes" id="UP000006135">
    <property type="component" value="Chromosome"/>
</dbReference>
<dbReference type="KEGG" id="acu:Atc_1202"/>
<keyword evidence="2" id="KW-0732">Signal</keyword>
<dbReference type="InterPro" id="IPR038161">
    <property type="entry name" value="VirB9/CagX/TrbG_C_sf"/>
</dbReference>
<accession>F9ZMU2</accession>
<comment type="similarity">
    <text evidence="1">Belongs to the TrbG/VirB9 family.</text>
</comment>
<dbReference type="Gene3D" id="2.60.40.2500">
    <property type="match status" value="1"/>
</dbReference>
<dbReference type="InterPro" id="IPR033645">
    <property type="entry name" value="VirB9/CagX/TrbG_C"/>
</dbReference>
<evidence type="ECO:0000313" key="5">
    <source>
        <dbReference type="Proteomes" id="UP000006135"/>
    </source>
</evidence>